<evidence type="ECO:0000313" key="2">
    <source>
        <dbReference type="EMBL" id="RCV11854.1"/>
    </source>
</evidence>
<feature type="compositionally biased region" description="Basic and acidic residues" evidence="1">
    <location>
        <begin position="103"/>
        <end position="113"/>
    </location>
</feature>
<protein>
    <submittedName>
        <fullName evidence="2">Uncharacterized protein</fullName>
    </submittedName>
</protein>
<accession>A0A368Q238</accession>
<gene>
    <name evidence="2" type="ORF">SETIT_2G219900v2</name>
</gene>
<feature type="region of interest" description="Disordered" evidence="1">
    <location>
        <begin position="72"/>
        <end position="113"/>
    </location>
</feature>
<reference evidence="2" key="2">
    <citation type="submission" date="2015-07" db="EMBL/GenBank/DDBJ databases">
        <authorList>
            <person name="Noorani M."/>
        </authorList>
    </citation>
    <scope>NUCLEOTIDE SEQUENCE</scope>
    <source>
        <strain evidence="2">Yugu1</strain>
    </source>
</reference>
<reference evidence="2" key="1">
    <citation type="journal article" date="2012" name="Nat. Biotechnol.">
        <title>Reference genome sequence of the model plant Setaria.</title>
        <authorList>
            <person name="Bennetzen J.L."/>
            <person name="Schmutz J."/>
            <person name="Wang H."/>
            <person name="Percifield R."/>
            <person name="Hawkins J."/>
            <person name="Pontaroli A.C."/>
            <person name="Estep M."/>
            <person name="Feng L."/>
            <person name="Vaughn J.N."/>
            <person name="Grimwood J."/>
            <person name="Jenkins J."/>
            <person name="Barry K."/>
            <person name="Lindquist E."/>
            <person name="Hellsten U."/>
            <person name="Deshpande S."/>
            <person name="Wang X."/>
            <person name="Wu X."/>
            <person name="Mitros T."/>
            <person name="Triplett J."/>
            <person name="Yang X."/>
            <person name="Ye C.Y."/>
            <person name="Mauro-Herrera M."/>
            <person name="Wang L."/>
            <person name="Li P."/>
            <person name="Sharma M."/>
            <person name="Sharma R."/>
            <person name="Ronald P.C."/>
            <person name="Panaud O."/>
            <person name="Kellogg E.A."/>
            <person name="Brutnell T.P."/>
            <person name="Doust A.N."/>
            <person name="Tuskan G.A."/>
            <person name="Rokhsar D."/>
            <person name="Devos K.M."/>
        </authorList>
    </citation>
    <scope>NUCLEOTIDE SEQUENCE [LARGE SCALE GENOMIC DNA]</scope>
    <source>
        <strain evidence="2">Yugu1</strain>
    </source>
</reference>
<evidence type="ECO:0000256" key="1">
    <source>
        <dbReference type="SAM" id="MobiDB-lite"/>
    </source>
</evidence>
<proteinExistence type="predicted"/>
<feature type="compositionally biased region" description="Basic and acidic residues" evidence="1">
    <location>
        <begin position="87"/>
        <end position="96"/>
    </location>
</feature>
<name>A0A368Q238_SETIT</name>
<dbReference type="EMBL" id="CM003529">
    <property type="protein sequence ID" value="RCV11854.1"/>
    <property type="molecule type" value="Genomic_DNA"/>
</dbReference>
<sequence length="113" mass="12277">MYTNAILLWRSSASGAVAAGAEAGRGREGCGWQGGGAPEQRWGFRAAARRRRLRSNGRWGGGALKQRWVPRWRHGRHGRGGGEEEALEQRPVKGGREPLGMKGDADRNARTSA</sequence>
<organism evidence="2">
    <name type="scientific">Setaria italica</name>
    <name type="common">Foxtail millet</name>
    <name type="synonym">Panicum italicum</name>
    <dbReference type="NCBI Taxonomy" id="4555"/>
    <lineage>
        <taxon>Eukaryota</taxon>
        <taxon>Viridiplantae</taxon>
        <taxon>Streptophyta</taxon>
        <taxon>Embryophyta</taxon>
        <taxon>Tracheophyta</taxon>
        <taxon>Spermatophyta</taxon>
        <taxon>Magnoliopsida</taxon>
        <taxon>Liliopsida</taxon>
        <taxon>Poales</taxon>
        <taxon>Poaceae</taxon>
        <taxon>PACMAD clade</taxon>
        <taxon>Panicoideae</taxon>
        <taxon>Panicodae</taxon>
        <taxon>Paniceae</taxon>
        <taxon>Cenchrinae</taxon>
        <taxon>Setaria</taxon>
    </lineage>
</organism>
<dbReference type="AlphaFoldDB" id="A0A368Q238"/>